<accession>A0A5C5XJQ6</accession>
<evidence type="ECO:0000313" key="3">
    <source>
        <dbReference type="Proteomes" id="UP000316095"/>
    </source>
</evidence>
<name>A0A5C5XJQ6_9PLAN</name>
<gene>
    <name evidence="2" type="ORF">Pan54_27610</name>
</gene>
<dbReference type="AlphaFoldDB" id="A0A5C5XJQ6"/>
<dbReference type="RefSeq" id="WP_146503926.1">
    <property type="nucleotide sequence ID" value="NZ_SJPG01000001.1"/>
</dbReference>
<organism evidence="2 3">
    <name type="scientific">Rubinisphaera italica</name>
    <dbReference type="NCBI Taxonomy" id="2527969"/>
    <lineage>
        <taxon>Bacteria</taxon>
        <taxon>Pseudomonadati</taxon>
        <taxon>Planctomycetota</taxon>
        <taxon>Planctomycetia</taxon>
        <taxon>Planctomycetales</taxon>
        <taxon>Planctomycetaceae</taxon>
        <taxon>Rubinisphaera</taxon>
    </lineage>
</organism>
<dbReference type="OrthoDB" id="211051at2"/>
<comment type="caution">
    <text evidence="2">The sequence shown here is derived from an EMBL/GenBank/DDBJ whole genome shotgun (WGS) entry which is preliminary data.</text>
</comment>
<keyword evidence="3" id="KW-1185">Reference proteome</keyword>
<sequence>MNSLSGWIVFSILTFVCVGCGTKTYEDRLEFTTTYFDFIDRLNQNLSPQFMKDGVTIRIPKQLTEIPAPPPRPKSSEEDEPPQVDPRQPTFVEMELPGMSAAWKANLTTVDASGATSSETGYLYLLTNYDYWRTFKTKDEIGDPLKFHEDVLNDMVDALQVVIDEKKSGTATDRVNKWFHETVPEPKDEKFAPPKEFTTITLVPEEPAEDGLARQYQVYLYQNGDMRMALVYALPRNVSAGEELENRILLSLQTVDLSTEKPAVKRAPAQPAPNGNGAPAASPETPAATTPSASPF</sequence>
<reference evidence="2 3" key="1">
    <citation type="submission" date="2019-02" db="EMBL/GenBank/DDBJ databases">
        <title>Deep-cultivation of Planctomycetes and their phenomic and genomic characterization uncovers novel biology.</title>
        <authorList>
            <person name="Wiegand S."/>
            <person name="Jogler M."/>
            <person name="Boedeker C."/>
            <person name="Pinto D."/>
            <person name="Vollmers J."/>
            <person name="Rivas-Marin E."/>
            <person name="Kohn T."/>
            <person name="Peeters S.H."/>
            <person name="Heuer A."/>
            <person name="Rast P."/>
            <person name="Oberbeckmann S."/>
            <person name="Bunk B."/>
            <person name="Jeske O."/>
            <person name="Meyerdierks A."/>
            <person name="Storesund J.E."/>
            <person name="Kallscheuer N."/>
            <person name="Luecker S."/>
            <person name="Lage O.M."/>
            <person name="Pohl T."/>
            <person name="Merkel B.J."/>
            <person name="Hornburger P."/>
            <person name="Mueller R.-W."/>
            <person name="Bruemmer F."/>
            <person name="Labrenz M."/>
            <person name="Spormann A.M."/>
            <person name="Op Den Camp H."/>
            <person name="Overmann J."/>
            <person name="Amann R."/>
            <person name="Jetten M.S.M."/>
            <person name="Mascher T."/>
            <person name="Medema M.H."/>
            <person name="Devos D.P."/>
            <person name="Kaster A.-K."/>
            <person name="Ovreas L."/>
            <person name="Rohde M."/>
            <person name="Galperin M.Y."/>
            <person name="Jogler C."/>
        </authorList>
    </citation>
    <scope>NUCLEOTIDE SEQUENCE [LARGE SCALE GENOMIC DNA]</scope>
    <source>
        <strain evidence="2 3">Pan54</strain>
    </source>
</reference>
<evidence type="ECO:0000313" key="2">
    <source>
        <dbReference type="EMBL" id="TWT62022.1"/>
    </source>
</evidence>
<feature type="region of interest" description="Disordered" evidence="1">
    <location>
        <begin position="259"/>
        <end position="296"/>
    </location>
</feature>
<evidence type="ECO:0000256" key="1">
    <source>
        <dbReference type="SAM" id="MobiDB-lite"/>
    </source>
</evidence>
<feature type="compositionally biased region" description="Low complexity" evidence="1">
    <location>
        <begin position="267"/>
        <end position="296"/>
    </location>
</feature>
<proteinExistence type="predicted"/>
<dbReference type="EMBL" id="SJPG01000001">
    <property type="protein sequence ID" value="TWT62022.1"/>
    <property type="molecule type" value="Genomic_DNA"/>
</dbReference>
<protein>
    <submittedName>
        <fullName evidence="2">Uncharacterized protein</fullName>
    </submittedName>
</protein>
<dbReference type="Proteomes" id="UP000316095">
    <property type="component" value="Unassembled WGS sequence"/>
</dbReference>
<feature type="region of interest" description="Disordered" evidence="1">
    <location>
        <begin position="63"/>
        <end position="88"/>
    </location>
</feature>